<protein>
    <submittedName>
        <fullName evidence="2">Predicted oxidoreductase</fullName>
    </submittedName>
</protein>
<dbReference type="EMBL" id="FXTH01000019">
    <property type="protein sequence ID" value="SMO87854.1"/>
    <property type="molecule type" value="Genomic_DNA"/>
</dbReference>
<dbReference type="AlphaFoldDB" id="A0A521EVC1"/>
<keyword evidence="3" id="KW-1185">Reference proteome</keyword>
<evidence type="ECO:0000313" key="3">
    <source>
        <dbReference type="Proteomes" id="UP000317593"/>
    </source>
</evidence>
<organism evidence="2 3">
    <name type="scientific">Fodinibius sediminis</name>
    <dbReference type="NCBI Taxonomy" id="1214077"/>
    <lineage>
        <taxon>Bacteria</taxon>
        <taxon>Pseudomonadati</taxon>
        <taxon>Balneolota</taxon>
        <taxon>Balneolia</taxon>
        <taxon>Balneolales</taxon>
        <taxon>Balneolaceae</taxon>
        <taxon>Fodinibius</taxon>
    </lineage>
</organism>
<dbReference type="Proteomes" id="UP000317593">
    <property type="component" value="Unassembled WGS sequence"/>
</dbReference>
<dbReference type="Gene3D" id="3.20.20.100">
    <property type="entry name" value="NADP-dependent oxidoreductase domain"/>
    <property type="match status" value="1"/>
</dbReference>
<reference evidence="2 3" key="1">
    <citation type="submission" date="2017-05" db="EMBL/GenBank/DDBJ databases">
        <authorList>
            <person name="Varghese N."/>
            <person name="Submissions S."/>
        </authorList>
    </citation>
    <scope>NUCLEOTIDE SEQUENCE [LARGE SCALE GENOMIC DNA]</scope>
    <source>
        <strain evidence="2 3">DSM 21194</strain>
    </source>
</reference>
<evidence type="ECO:0000259" key="1">
    <source>
        <dbReference type="Pfam" id="PF00248"/>
    </source>
</evidence>
<dbReference type="PANTHER" id="PTHR43312">
    <property type="entry name" value="D-THREO-ALDOSE 1-DEHYDROGENASE"/>
    <property type="match status" value="1"/>
</dbReference>
<dbReference type="CDD" id="cd19097">
    <property type="entry name" value="AKR_unchar"/>
    <property type="match status" value="1"/>
</dbReference>
<dbReference type="RefSeq" id="WP_185958465.1">
    <property type="nucleotide sequence ID" value="NZ_FXTH01000019.1"/>
</dbReference>
<proteinExistence type="predicted"/>
<dbReference type="InterPro" id="IPR036812">
    <property type="entry name" value="NAD(P)_OxRdtase_dom_sf"/>
</dbReference>
<dbReference type="SUPFAM" id="SSF51430">
    <property type="entry name" value="NAD(P)-linked oxidoreductase"/>
    <property type="match status" value="1"/>
</dbReference>
<dbReference type="Pfam" id="PF00248">
    <property type="entry name" value="Aldo_ket_red"/>
    <property type="match status" value="1"/>
</dbReference>
<evidence type="ECO:0000313" key="2">
    <source>
        <dbReference type="EMBL" id="SMO87854.1"/>
    </source>
</evidence>
<accession>A0A521EVC1</accession>
<dbReference type="PANTHER" id="PTHR43312:SF1">
    <property type="entry name" value="NADP-DEPENDENT OXIDOREDUCTASE DOMAIN-CONTAINING PROTEIN"/>
    <property type="match status" value="1"/>
</dbReference>
<name>A0A521EVC1_9BACT</name>
<dbReference type="InterPro" id="IPR053135">
    <property type="entry name" value="AKR2_Oxidoreductase"/>
</dbReference>
<sequence length="294" mass="33496">MNIDSGDNNIISKIALGSAQFGLDYGISNTSGMVQIDEVKKIIEYASLFGINTIDTAYAYGKSEYILGKIDIDSWNVISKLPSKKQRSIGVTSGINESLKRLGLENLYGYLVHDIEDLFLDESLWDKLTSLKAKNIVKKIGVSVYKPEEIKKLMTNGIIPDIVQIPFNILDNRFEPLCKELRKKDCEIHSRSTFLQGLFFCPIKKIDSYFDPIKPFLDLLVRKYPDKEKRAGILLSYVLNKRNIDKVVIGIESKNQLMTNIKFAQQGKIDEEIKTWADKNEFDQSILMPNNWPS</sequence>
<dbReference type="InterPro" id="IPR023210">
    <property type="entry name" value="NADP_OxRdtase_dom"/>
</dbReference>
<feature type="domain" description="NADP-dependent oxidoreductase" evidence="1">
    <location>
        <begin position="13"/>
        <end position="280"/>
    </location>
</feature>
<gene>
    <name evidence="2" type="ORF">SAMN06265218_11932</name>
</gene>